<evidence type="ECO:0000256" key="3">
    <source>
        <dbReference type="HAMAP-Rule" id="MF_00580"/>
    </source>
</evidence>
<dbReference type="PRINTS" id="PR00297">
    <property type="entry name" value="CHAPERONIN10"/>
</dbReference>
<dbReference type="GO" id="GO:0044183">
    <property type="term" value="F:protein folding chaperone"/>
    <property type="evidence" value="ECO:0007669"/>
    <property type="project" value="InterPro"/>
</dbReference>
<name>A0A1E7Q9I7_9GAMM</name>
<sequence length="96" mass="10379">MNIRPLHDRVIIKRLEAETTSAGGIVLTGASAEKSTRGEVVAVGNGRVLDNGDVKALDVKVGDKVLFGNYVERTEKIEGQEYVITKEDNILGVILD</sequence>
<comment type="similarity">
    <text evidence="1 3 4">Belongs to the GroES chaperonin family.</text>
</comment>
<dbReference type="GO" id="GO:0005737">
    <property type="term" value="C:cytoplasm"/>
    <property type="evidence" value="ECO:0007669"/>
    <property type="project" value="UniProtKB-SubCell"/>
</dbReference>
<dbReference type="SUPFAM" id="SSF50129">
    <property type="entry name" value="GroES-like"/>
    <property type="match status" value="1"/>
</dbReference>
<dbReference type="InterPro" id="IPR037124">
    <property type="entry name" value="Chaperonin_GroES_sf"/>
</dbReference>
<dbReference type="RefSeq" id="WP_070050334.1">
    <property type="nucleotide sequence ID" value="NZ_CBCSDO010000002.1"/>
</dbReference>
<evidence type="ECO:0000256" key="1">
    <source>
        <dbReference type="ARBA" id="ARBA00006975"/>
    </source>
</evidence>
<dbReference type="GO" id="GO:0051082">
    <property type="term" value="F:unfolded protein binding"/>
    <property type="evidence" value="ECO:0007669"/>
    <property type="project" value="TreeGrafter"/>
</dbReference>
<comment type="function">
    <text evidence="3 4">Together with the chaperonin GroEL, plays an essential role in assisting protein folding. The GroEL-GroES system forms a nano-cage that allows encapsulation of the non-native substrate proteins and provides a physical environment optimized to promote and accelerate protein folding. GroES binds to the apical surface of the GroEL ring, thereby capping the opening of the GroEL channel.</text>
</comment>
<dbReference type="CDD" id="cd00320">
    <property type="entry name" value="cpn10"/>
    <property type="match status" value="1"/>
</dbReference>
<evidence type="ECO:0000313" key="6">
    <source>
        <dbReference type="Proteomes" id="UP000242258"/>
    </source>
</evidence>
<protein>
    <recommendedName>
        <fullName evidence="3">Co-chaperonin GroES</fullName>
    </recommendedName>
    <alternativeName>
        <fullName evidence="3">10 kDa chaperonin</fullName>
    </alternativeName>
    <alternativeName>
        <fullName evidence="3">Chaperonin-10</fullName>
        <shortName evidence="3">Cpn10</shortName>
    </alternativeName>
</protein>
<dbReference type="InterPro" id="IPR011032">
    <property type="entry name" value="GroES-like_sf"/>
</dbReference>
<comment type="subcellular location">
    <subcellularLocation>
        <location evidence="3">Cytoplasm</location>
    </subcellularLocation>
</comment>
<dbReference type="OrthoDB" id="9806791at2"/>
<comment type="caution">
    <text evidence="5">The sequence shown here is derived from an EMBL/GenBank/DDBJ whole genome shotgun (WGS) entry which is preliminary data.</text>
</comment>
<evidence type="ECO:0000256" key="4">
    <source>
        <dbReference type="RuleBase" id="RU000535"/>
    </source>
</evidence>
<dbReference type="PANTHER" id="PTHR10772">
    <property type="entry name" value="10 KDA HEAT SHOCK PROTEIN"/>
    <property type="match status" value="1"/>
</dbReference>
<dbReference type="Pfam" id="PF00166">
    <property type="entry name" value="Cpn10"/>
    <property type="match status" value="1"/>
</dbReference>
<dbReference type="NCBIfam" id="NF001526">
    <property type="entry name" value="PRK00364.1-1"/>
    <property type="match status" value="1"/>
</dbReference>
<dbReference type="GO" id="GO:0051087">
    <property type="term" value="F:protein-folding chaperone binding"/>
    <property type="evidence" value="ECO:0007669"/>
    <property type="project" value="TreeGrafter"/>
</dbReference>
<keyword evidence="6" id="KW-1185">Reference proteome</keyword>
<dbReference type="STRING" id="1628148.BI198_15235"/>
<dbReference type="SMART" id="SM00883">
    <property type="entry name" value="Cpn10"/>
    <property type="match status" value="1"/>
</dbReference>
<evidence type="ECO:0000313" key="5">
    <source>
        <dbReference type="EMBL" id="OEY70761.1"/>
    </source>
</evidence>
<evidence type="ECO:0000256" key="2">
    <source>
        <dbReference type="ARBA" id="ARBA00023186"/>
    </source>
</evidence>
<dbReference type="GO" id="GO:0005524">
    <property type="term" value="F:ATP binding"/>
    <property type="evidence" value="ECO:0007669"/>
    <property type="project" value="InterPro"/>
</dbReference>
<dbReference type="AlphaFoldDB" id="A0A1E7Q9I7"/>
<dbReference type="InterPro" id="IPR020818">
    <property type="entry name" value="Chaperonin_GroES"/>
</dbReference>
<dbReference type="InterPro" id="IPR018369">
    <property type="entry name" value="Chaprnonin_Cpn10_CS"/>
</dbReference>
<dbReference type="GO" id="GO:0046872">
    <property type="term" value="F:metal ion binding"/>
    <property type="evidence" value="ECO:0007669"/>
    <property type="project" value="TreeGrafter"/>
</dbReference>
<comment type="subunit">
    <text evidence="3">Heptamer of 7 subunits arranged in a ring. Interacts with the chaperonin GroEL.</text>
</comment>
<proteinExistence type="inferred from homology"/>
<dbReference type="FunFam" id="2.30.33.40:FF:000001">
    <property type="entry name" value="10 kDa chaperonin"/>
    <property type="match status" value="1"/>
</dbReference>
<dbReference type="PANTHER" id="PTHR10772:SF58">
    <property type="entry name" value="CO-CHAPERONIN GROES"/>
    <property type="match status" value="1"/>
</dbReference>
<dbReference type="NCBIfam" id="NF001527">
    <property type="entry name" value="PRK00364.1-2"/>
    <property type="match status" value="1"/>
</dbReference>
<dbReference type="EMBL" id="MKEK01000001">
    <property type="protein sequence ID" value="OEY70761.1"/>
    <property type="molecule type" value="Genomic_DNA"/>
</dbReference>
<keyword evidence="3" id="KW-0963">Cytoplasm</keyword>
<dbReference type="NCBIfam" id="NF001533">
    <property type="entry name" value="PRK00364.2-4"/>
    <property type="match status" value="1"/>
</dbReference>
<dbReference type="NCBIfam" id="NF001531">
    <property type="entry name" value="PRK00364.2-2"/>
    <property type="match status" value="1"/>
</dbReference>
<gene>
    <name evidence="3" type="primary">groES</name>
    <name evidence="3" type="synonym">groS</name>
    <name evidence="5" type="ORF">BI198_15235</name>
</gene>
<reference evidence="6" key="1">
    <citation type="submission" date="2016-09" db="EMBL/GenBank/DDBJ databases">
        <authorList>
            <person name="Wan X."/>
            <person name="Hou S."/>
        </authorList>
    </citation>
    <scope>NUCLEOTIDE SEQUENCE [LARGE SCALE GENOMIC DNA]</scope>
    <source>
        <strain evidence="6">KH87</strain>
    </source>
</reference>
<dbReference type="HAMAP" id="MF_00580">
    <property type="entry name" value="CH10"/>
    <property type="match status" value="1"/>
</dbReference>
<dbReference type="Gene3D" id="2.30.33.40">
    <property type="entry name" value="GroES chaperonin"/>
    <property type="match status" value="1"/>
</dbReference>
<dbReference type="PROSITE" id="PS00681">
    <property type="entry name" value="CHAPERONINS_CPN10"/>
    <property type="match status" value="1"/>
</dbReference>
<accession>A0A1E7Q9I7</accession>
<organism evidence="5 6">
    <name type="scientific">Rheinheimera salexigens</name>
    <dbReference type="NCBI Taxonomy" id="1628148"/>
    <lineage>
        <taxon>Bacteria</taxon>
        <taxon>Pseudomonadati</taxon>
        <taxon>Pseudomonadota</taxon>
        <taxon>Gammaproteobacteria</taxon>
        <taxon>Chromatiales</taxon>
        <taxon>Chromatiaceae</taxon>
        <taxon>Rheinheimera</taxon>
    </lineage>
</organism>
<keyword evidence="2 3" id="KW-0143">Chaperone</keyword>
<dbReference type="Proteomes" id="UP000242258">
    <property type="component" value="Unassembled WGS sequence"/>
</dbReference>